<evidence type="ECO:0000313" key="1">
    <source>
        <dbReference type="EMBL" id="GGC98240.1"/>
    </source>
</evidence>
<protein>
    <submittedName>
        <fullName evidence="1">Uncharacterized protein</fullName>
    </submittedName>
</protein>
<dbReference type="Proteomes" id="UP000597761">
    <property type="component" value="Unassembled WGS sequence"/>
</dbReference>
<dbReference type="EMBL" id="BMJI01000021">
    <property type="protein sequence ID" value="GGC98240.1"/>
    <property type="molecule type" value="Genomic_DNA"/>
</dbReference>
<proteinExistence type="predicted"/>
<sequence length="148" mass="16250">MTTDDGARLKADLHRIFDRQISTFGSYNLLYGYGSAEYPPPRAGIAPGTRRDFIVGYCMTPVEVVFAPFLLPALTPVEPATAVNATNLAFAEIGTDSWYEVETNIGVRFGVTVRGRARLAVDGSTTWLDQGDDADDFARFMAEEFVDL</sequence>
<name>A0ABQ1PJD0_9MICC</name>
<keyword evidence="2" id="KW-1185">Reference proteome</keyword>
<gene>
    <name evidence="1" type="ORF">GCM10011512_26500</name>
</gene>
<evidence type="ECO:0000313" key="2">
    <source>
        <dbReference type="Proteomes" id="UP000597761"/>
    </source>
</evidence>
<dbReference type="RefSeq" id="WP_188668891.1">
    <property type="nucleotide sequence ID" value="NZ_BMJI01000021.1"/>
</dbReference>
<reference evidence="2" key="1">
    <citation type="journal article" date="2019" name="Int. J. Syst. Evol. Microbiol.">
        <title>The Global Catalogue of Microorganisms (GCM) 10K type strain sequencing project: providing services to taxonomists for standard genome sequencing and annotation.</title>
        <authorList>
            <consortium name="The Broad Institute Genomics Platform"/>
            <consortium name="The Broad Institute Genome Sequencing Center for Infectious Disease"/>
            <person name="Wu L."/>
            <person name="Ma J."/>
        </authorList>
    </citation>
    <scope>NUCLEOTIDE SEQUENCE [LARGE SCALE GENOMIC DNA]</scope>
    <source>
        <strain evidence="2">CGMCC 1.15480</strain>
    </source>
</reference>
<comment type="caution">
    <text evidence="1">The sequence shown here is derived from an EMBL/GenBank/DDBJ whole genome shotgun (WGS) entry which is preliminary data.</text>
</comment>
<organism evidence="1 2">
    <name type="scientific">Tersicoccus solisilvae</name>
    <dbReference type="NCBI Taxonomy" id="1882339"/>
    <lineage>
        <taxon>Bacteria</taxon>
        <taxon>Bacillati</taxon>
        <taxon>Actinomycetota</taxon>
        <taxon>Actinomycetes</taxon>
        <taxon>Micrococcales</taxon>
        <taxon>Micrococcaceae</taxon>
        <taxon>Tersicoccus</taxon>
    </lineage>
</organism>
<accession>A0ABQ1PJD0</accession>